<feature type="transmembrane region" description="Helical" evidence="8">
    <location>
        <begin position="39"/>
        <end position="63"/>
    </location>
</feature>
<keyword evidence="6 8" id="KW-1133">Transmembrane helix</keyword>
<comment type="caution">
    <text evidence="9">The sequence shown here is derived from an EMBL/GenBank/DDBJ whole genome shotgun (WGS) entry which is preliminary data.</text>
</comment>
<feature type="transmembrane region" description="Helical" evidence="8">
    <location>
        <begin position="335"/>
        <end position="354"/>
    </location>
</feature>
<evidence type="ECO:0000256" key="1">
    <source>
        <dbReference type="ARBA" id="ARBA00004141"/>
    </source>
</evidence>
<keyword evidence="3" id="KW-0813">Transport</keyword>
<dbReference type="Proteomes" id="UP000009315">
    <property type="component" value="Unassembled WGS sequence"/>
</dbReference>
<keyword evidence="10" id="KW-1185">Reference proteome</keyword>
<dbReference type="PANTHER" id="PTHR34975">
    <property type="entry name" value="SPORE GERMINATION PROTEIN A2"/>
    <property type="match status" value="1"/>
</dbReference>
<comment type="subcellular location">
    <subcellularLocation>
        <location evidence="1">Membrane</location>
        <topology evidence="1">Multi-pass membrane protein</topology>
    </subcellularLocation>
</comment>
<dbReference type="GO" id="GO:0016020">
    <property type="term" value="C:membrane"/>
    <property type="evidence" value="ECO:0007669"/>
    <property type="project" value="UniProtKB-SubCell"/>
</dbReference>
<keyword evidence="7 8" id="KW-0472">Membrane</keyword>
<dbReference type="InterPro" id="IPR004761">
    <property type="entry name" value="Spore_GerAB"/>
</dbReference>
<evidence type="ECO:0000256" key="2">
    <source>
        <dbReference type="ARBA" id="ARBA00007998"/>
    </source>
</evidence>
<dbReference type="RefSeq" id="WP_008412044.1">
    <property type="nucleotide sequence ID" value="NZ_CAOS01000011.1"/>
</dbReference>
<evidence type="ECO:0000313" key="9">
    <source>
        <dbReference type="EMBL" id="CCO08557.1"/>
    </source>
</evidence>
<evidence type="ECO:0000256" key="6">
    <source>
        <dbReference type="ARBA" id="ARBA00022989"/>
    </source>
</evidence>
<feature type="transmembrane region" description="Helical" evidence="8">
    <location>
        <begin position="215"/>
        <end position="239"/>
    </location>
</feature>
<sequence>MAQVQMSRGELLVLTVAAVTGFGHFITVAQVLQAAGRDAWLALTVALLPALALALILGALAYLKPGQALDILAARLFGKWAGKTVSLFYGVFFLLAVAMTLRCLVDFMRNAFNPLTPSLAMTVIFMLLALYAVLSGLENIARVSLLLLPLMIVLGLTLTVISLEEKEYILLLPVAERGMLPVIQGAVPLLGLFGELVVLAVLADTVRDGKYMWQTTLTAVAVFGLMFIGPLTGPVAILGERIAARTPYPTFVEIKYAKTLARFQTIAVLLWVWGSFFRITFYYYTAARCLGRFCGFRKNSREMALATGAAIFLTTVYVFPTVAEVKAFIDRPFTYLALAVGYLPPPVLLAGLVVQKLRQGRWVWGTN</sequence>
<evidence type="ECO:0000256" key="8">
    <source>
        <dbReference type="SAM" id="Phobius"/>
    </source>
</evidence>
<feature type="transmembrane region" description="Helical" evidence="8">
    <location>
        <begin position="304"/>
        <end position="323"/>
    </location>
</feature>
<proteinExistence type="inferred from homology"/>
<dbReference type="STRING" id="1121428.DESHY_40107"/>
<feature type="transmembrane region" description="Helical" evidence="8">
    <location>
        <begin position="145"/>
        <end position="163"/>
    </location>
</feature>
<dbReference type="PANTHER" id="PTHR34975:SF2">
    <property type="entry name" value="SPORE GERMINATION PROTEIN A2"/>
    <property type="match status" value="1"/>
</dbReference>
<feature type="transmembrane region" description="Helical" evidence="8">
    <location>
        <begin position="84"/>
        <end position="105"/>
    </location>
</feature>
<dbReference type="AlphaFoldDB" id="K8DZL3"/>
<dbReference type="GO" id="GO:0009847">
    <property type="term" value="P:spore germination"/>
    <property type="evidence" value="ECO:0007669"/>
    <property type="project" value="InterPro"/>
</dbReference>
<dbReference type="NCBIfam" id="TIGR00912">
    <property type="entry name" value="2A0309"/>
    <property type="match status" value="1"/>
</dbReference>
<dbReference type="Pfam" id="PF03845">
    <property type="entry name" value="Spore_permease"/>
    <property type="match status" value="1"/>
</dbReference>
<feature type="transmembrane region" description="Helical" evidence="8">
    <location>
        <begin position="111"/>
        <end position="133"/>
    </location>
</feature>
<name>K8DZL3_9FIRM</name>
<reference evidence="9 10" key="1">
    <citation type="journal article" date="2013" name="Genome Announc.">
        <title>Genome Sequence of the Sulfate-Reducing Bacterium Desulfotomaculum hydrothermale Lam5(T).</title>
        <authorList>
            <person name="Amin O."/>
            <person name="Fardeau M.L."/>
            <person name="Valette O."/>
            <person name="Hirschler-Rea A."/>
            <person name="Barbe V."/>
            <person name="Medigue C."/>
            <person name="Vacherie B."/>
            <person name="Ollivier B."/>
            <person name="Bertin P.N."/>
            <person name="Dolla A."/>
        </authorList>
    </citation>
    <scope>NUCLEOTIDE SEQUENCE [LARGE SCALE GENOMIC DNA]</scope>
    <source>
        <strain evidence="10">Lam5 / DSM 18033</strain>
    </source>
</reference>
<feature type="transmembrane region" description="Helical" evidence="8">
    <location>
        <begin position="12"/>
        <end position="33"/>
    </location>
</feature>
<feature type="transmembrane region" description="Helical" evidence="8">
    <location>
        <begin position="183"/>
        <end position="203"/>
    </location>
</feature>
<dbReference type="Gene3D" id="1.20.1740.10">
    <property type="entry name" value="Amino acid/polyamine transporter I"/>
    <property type="match status" value="1"/>
</dbReference>
<comment type="similarity">
    <text evidence="2">Belongs to the amino acid-polyamine-organocation (APC) superfamily. Spore germination protein (SGP) (TC 2.A.3.9) family.</text>
</comment>
<evidence type="ECO:0000256" key="3">
    <source>
        <dbReference type="ARBA" id="ARBA00022448"/>
    </source>
</evidence>
<accession>K8DZL3</accession>
<protein>
    <submittedName>
        <fullName evidence="9">Putative Spore germination protein</fullName>
    </submittedName>
</protein>
<evidence type="ECO:0000313" key="10">
    <source>
        <dbReference type="Proteomes" id="UP000009315"/>
    </source>
</evidence>
<evidence type="ECO:0000256" key="5">
    <source>
        <dbReference type="ARBA" id="ARBA00022692"/>
    </source>
</evidence>
<keyword evidence="4" id="KW-0309">Germination</keyword>
<keyword evidence="5 8" id="KW-0812">Transmembrane</keyword>
<evidence type="ECO:0000256" key="4">
    <source>
        <dbReference type="ARBA" id="ARBA00022544"/>
    </source>
</evidence>
<dbReference type="OrthoDB" id="1675410at2"/>
<organism evidence="9 10">
    <name type="scientific">Desulforamulus hydrothermalis Lam5 = DSM 18033</name>
    <dbReference type="NCBI Taxonomy" id="1121428"/>
    <lineage>
        <taxon>Bacteria</taxon>
        <taxon>Bacillati</taxon>
        <taxon>Bacillota</taxon>
        <taxon>Clostridia</taxon>
        <taxon>Eubacteriales</taxon>
        <taxon>Peptococcaceae</taxon>
        <taxon>Desulforamulus</taxon>
    </lineage>
</organism>
<feature type="transmembrane region" description="Helical" evidence="8">
    <location>
        <begin position="259"/>
        <end position="284"/>
    </location>
</feature>
<gene>
    <name evidence="9" type="ORF">DESHY_40107</name>
</gene>
<evidence type="ECO:0000256" key="7">
    <source>
        <dbReference type="ARBA" id="ARBA00023136"/>
    </source>
</evidence>
<dbReference type="eggNOG" id="COG0531">
    <property type="taxonomic scope" value="Bacteria"/>
</dbReference>
<dbReference type="EMBL" id="CAOS01000011">
    <property type="protein sequence ID" value="CCO08557.1"/>
    <property type="molecule type" value="Genomic_DNA"/>
</dbReference>